<dbReference type="PANTHER" id="PTHR24020:SF87">
    <property type="entry name" value="COLLAGEN ALPHA-1(VI) CHAIN-LIKE"/>
    <property type="match status" value="1"/>
</dbReference>
<dbReference type="InterPro" id="IPR036465">
    <property type="entry name" value="vWFA_dom_sf"/>
</dbReference>
<name>A0A4Z2CI34_9TELE</name>
<dbReference type="Pfam" id="PF00092">
    <property type="entry name" value="VWA"/>
    <property type="match status" value="1"/>
</dbReference>
<gene>
    <name evidence="2" type="ORF">fugu_000942</name>
</gene>
<feature type="domain" description="VWFA" evidence="1">
    <location>
        <begin position="50"/>
        <end position="151"/>
    </location>
</feature>
<dbReference type="AlphaFoldDB" id="A0A4Z2CI34"/>
<comment type="caution">
    <text evidence="2">The sequence shown here is derived from an EMBL/GenBank/DDBJ whole genome shotgun (WGS) entry which is preliminary data.</text>
</comment>
<dbReference type="SMART" id="SM00327">
    <property type="entry name" value="VWA"/>
    <property type="match status" value="1"/>
</dbReference>
<sequence length="178" mass="19813">MTRLVLDIMWCRDQKGMRSNYSKGLCKPHHVQRRVPSALVKRILCLLPLKFAIVQFSSWPQIHFYFSDFDKSSLENNINSITQLNEGTNTASAIQYVVDNVFIARRGSRENVGKVLIIITDGESQQKKLLPAAVQAAENKKIVRFAIGVGSAFSNPTGNKGTGDHCIFPLQQPHVSSG</sequence>
<dbReference type="Gene3D" id="3.40.50.410">
    <property type="entry name" value="von Willebrand factor, type A domain"/>
    <property type="match status" value="1"/>
</dbReference>
<dbReference type="SUPFAM" id="SSF53300">
    <property type="entry name" value="vWA-like"/>
    <property type="match status" value="1"/>
</dbReference>
<evidence type="ECO:0000313" key="2">
    <source>
        <dbReference type="EMBL" id="TNN03913.1"/>
    </source>
</evidence>
<dbReference type="PROSITE" id="PS50234">
    <property type="entry name" value="VWFA"/>
    <property type="match status" value="1"/>
</dbReference>
<dbReference type="InterPro" id="IPR002035">
    <property type="entry name" value="VWF_A"/>
</dbReference>
<accession>A0A4Z2CI34</accession>
<keyword evidence="3" id="KW-1185">Reference proteome</keyword>
<protein>
    <recommendedName>
        <fullName evidence="1">VWFA domain-containing protein</fullName>
    </recommendedName>
</protein>
<dbReference type="InterPro" id="IPR050525">
    <property type="entry name" value="ECM_Assembly_Org"/>
</dbReference>
<proteinExistence type="predicted"/>
<dbReference type="PANTHER" id="PTHR24020">
    <property type="entry name" value="COLLAGEN ALPHA"/>
    <property type="match status" value="1"/>
</dbReference>
<evidence type="ECO:0000313" key="3">
    <source>
        <dbReference type="Proteomes" id="UP000516260"/>
    </source>
</evidence>
<organism evidence="2 3">
    <name type="scientific">Takifugu bimaculatus</name>
    <dbReference type="NCBI Taxonomy" id="433685"/>
    <lineage>
        <taxon>Eukaryota</taxon>
        <taxon>Metazoa</taxon>
        <taxon>Chordata</taxon>
        <taxon>Craniata</taxon>
        <taxon>Vertebrata</taxon>
        <taxon>Euteleostomi</taxon>
        <taxon>Actinopterygii</taxon>
        <taxon>Neopterygii</taxon>
        <taxon>Teleostei</taxon>
        <taxon>Neoteleostei</taxon>
        <taxon>Acanthomorphata</taxon>
        <taxon>Eupercaria</taxon>
        <taxon>Tetraodontiformes</taxon>
        <taxon>Tetradontoidea</taxon>
        <taxon>Tetraodontidae</taxon>
        <taxon>Takifugu</taxon>
    </lineage>
</organism>
<dbReference type="Proteomes" id="UP000516260">
    <property type="component" value="Chromosome 1"/>
</dbReference>
<reference evidence="2 3" key="1">
    <citation type="submission" date="2019-04" db="EMBL/GenBank/DDBJ databases">
        <title>The sequence and de novo assembly of Takifugu bimaculatus genome using PacBio and Hi-C technologies.</title>
        <authorList>
            <person name="Xu P."/>
            <person name="Liu B."/>
            <person name="Zhou Z."/>
        </authorList>
    </citation>
    <scope>NUCLEOTIDE SEQUENCE [LARGE SCALE GENOMIC DNA]</scope>
    <source>
        <strain evidence="2">TB-2018</strain>
        <tissue evidence="2">Muscle</tissue>
    </source>
</reference>
<dbReference type="EMBL" id="SWLE01000001">
    <property type="protein sequence ID" value="TNN03913.1"/>
    <property type="molecule type" value="Genomic_DNA"/>
</dbReference>
<evidence type="ECO:0000259" key="1">
    <source>
        <dbReference type="PROSITE" id="PS50234"/>
    </source>
</evidence>